<keyword evidence="2" id="KW-1133">Transmembrane helix</keyword>
<proteinExistence type="predicted"/>
<evidence type="ECO:0000256" key="1">
    <source>
        <dbReference type="SAM" id="MobiDB-lite"/>
    </source>
</evidence>
<evidence type="ECO:0000313" key="4">
    <source>
        <dbReference type="Proteomes" id="UP001257060"/>
    </source>
</evidence>
<feature type="region of interest" description="Disordered" evidence="1">
    <location>
        <begin position="1"/>
        <end position="20"/>
    </location>
</feature>
<name>A0ABU2GEE2_9EURY</name>
<organism evidence="3 4">
    <name type="scientific">Halogeometricum salsisoli</name>
    <dbReference type="NCBI Taxonomy" id="2950536"/>
    <lineage>
        <taxon>Archaea</taxon>
        <taxon>Methanobacteriati</taxon>
        <taxon>Methanobacteriota</taxon>
        <taxon>Stenosarchaea group</taxon>
        <taxon>Halobacteria</taxon>
        <taxon>Halobacteriales</taxon>
        <taxon>Haloferacaceae</taxon>
        <taxon>Halogeometricum</taxon>
    </lineage>
</organism>
<dbReference type="EMBL" id="JAMQOP010000002">
    <property type="protein sequence ID" value="MDS0299177.1"/>
    <property type="molecule type" value="Genomic_DNA"/>
</dbReference>
<feature type="transmembrane region" description="Helical" evidence="2">
    <location>
        <begin position="48"/>
        <end position="71"/>
    </location>
</feature>
<dbReference type="Proteomes" id="UP001257060">
    <property type="component" value="Unassembled WGS sequence"/>
</dbReference>
<keyword evidence="2" id="KW-0472">Membrane</keyword>
<keyword evidence="2" id="KW-0812">Transmembrane</keyword>
<accession>A0ABU2GEE2</accession>
<evidence type="ECO:0000256" key="2">
    <source>
        <dbReference type="SAM" id="Phobius"/>
    </source>
</evidence>
<feature type="transmembrane region" description="Helical" evidence="2">
    <location>
        <begin position="21"/>
        <end position="42"/>
    </location>
</feature>
<evidence type="ECO:0000313" key="3">
    <source>
        <dbReference type="EMBL" id="MDS0299177.1"/>
    </source>
</evidence>
<sequence>MTTPSSHRGDASDSDPDSDSGTLPVLLAAAALVCGLLAGWALTGVGFAAVEAVLVAGVAALAVFSCLRYAVTRLSTE</sequence>
<keyword evidence="4" id="KW-1185">Reference proteome</keyword>
<gene>
    <name evidence="3" type="ORF">NDI76_10530</name>
</gene>
<comment type="caution">
    <text evidence="3">The sequence shown here is derived from an EMBL/GenBank/DDBJ whole genome shotgun (WGS) entry which is preliminary data.</text>
</comment>
<protein>
    <submittedName>
        <fullName evidence="3">Uncharacterized protein</fullName>
    </submittedName>
</protein>
<dbReference type="RefSeq" id="WP_310924037.1">
    <property type="nucleotide sequence ID" value="NZ_JAMQOP010000002.1"/>
</dbReference>
<reference evidence="3 4" key="1">
    <citation type="submission" date="2022-06" db="EMBL/GenBank/DDBJ databases">
        <title>Halogeometricum sp. a new haloarchaeum isolate from saline soil.</title>
        <authorList>
            <person name="Strakova D."/>
            <person name="Galisteo C."/>
            <person name="Sanchez-Porro C."/>
            <person name="Ventosa A."/>
        </authorList>
    </citation>
    <scope>NUCLEOTIDE SEQUENCE [LARGE SCALE GENOMIC DNA]</scope>
    <source>
        <strain evidence="3 4">S1BR25-6</strain>
    </source>
</reference>